<dbReference type="InterPro" id="IPR002213">
    <property type="entry name" value="UDP_glucos_trans"/>
</dbReference>
<dbReference type="PANTHER" id="PTHR48043:SF145">
    <property type="entry name" value="FI06409P-RELATED"/>
    <property type="match status" value="1"/>
</dbReference>
<dbReference type="RefSeq" id="WP_072480220.1">
    <property type="nucleotide sequence ID" value="NZ_FPJG01000006.1"/>
</dbReference>
<dbReference type="AlphaFoldDB" id="A0A1K1SWE3"/>
<evidence type="ECO:0000256" key="1">
    <source>
        <dbReference type="ARBA" id="ARBA00022676"/>
    </source>
</evidence>
<evidence type="ECO:0000313" key="3">
    <source>
        <dbReference type="EMBL" id="SFW88556.1"/>
    </source>
</evidence>
<dbReference type="Pfam" id="PF00201">
    <property type="entry name" value="UDPGT"/>
    <property type="match status" value="1"/>
</dbReference>
<dbReference type="PANTHER" id="PTHR48043">
    <property type="entry name" value="EG:EG0003.4 PROTEIN-RELATED"/>
    <property type="match status" value="1"/>
</dbReference>
<protein>
    <submittedName>
        <fullName evidence="3">Polyene glycosyltransferase</fullName>
    </submittedName>
</protein>
<dbReference type="Proteomes" id="UP000182740">
    <property type="component" value="Unassembled WGS sequence"/>
</dbReference>
<dbReference type="GO" id="GO:0008194">
    <property type="term" value="F:UDP-glycosyltransferase activity"/>
    <property type="evidence" value="ECO:0007669"/>
    <property type="project" value="InterPro"/>
</dbReference>
<dbReference type="CDD" id="cd03784">
    <property type="entry name" value="GT1_Gtf-like"/>
    <property type="match status" value="1"/>
</dbReference>
<accession>A0A1K1SWE3</accession>
<proteinExistence type="predicted"/>
<keyword evidence="1" id="KW-0328">Glycosyltransferase</keyword>
<sequence>MPVPHVRPLLFASGSEAGRINPLLTIAAELARGDGAPLVFASTDDRRADIEALSPALPKAIRFASLGEPDARHLPRNWDEAIFTAMTGPSRGRAAADYLGRVIDAEYLQGMYDRALKVLDEVDPALIVVDQDAPYVMDAALARGIPYVMSVPIPVSVVYAERVPADFPKAFSGLPRKMTPAQLEENARFERELGEALTASGKLGEFFKARLAGGFRNPACVSSAYADEAVSVLGFSVFGVEYEFPDVPANVHMIGAVVPEPSGERTALTGWLDDHDSIVYIGFGTIMRPTEGQVDGIVQAVRRLPGEHHVLWRLPASHQHLLPPDLPANLRIESWLPSQTEVLAHPHVKVFFTHGGGNAVSEASYFGKPMLVMPFWMDCHDWAARVVDCGAGLAIRYAPELDPTEIAERLTNLLTDERFASRAGYWRDRQRAAGGVKAAVEIIEHHVATQATPAARG</sequence>
<gene>
    <name evidence="3" type="ORF">SAMN04489730_6995</name>
</gene>
<evidence type="ECO:0000313" key="4">
    <source>
        <dbReference type="Proteomes" id="UP000182740"/>
    </source>
</evidence>
<dbReference type="InterPro" id="IPR050271">
    <property type="entry name" value="UDP-glycosyltransferase"/>
</dbReference>
<dbReference type="SUPFAM" id="SSF53756">
    <property type="entry name" value="UDP-Glycosyltransferase/glycogen phosphorylase"/>
    <property type="match status" value="1"/>
</dbReference>
<reference evidence="4" key="1">
    <citation type="submission" date="2016-11" db="EMBL/GenBank/DDBJ databases">
        <authorList>
            <person name="Varghese N."/>
            <person name="Submissions S."/>
        </authorList>
    </citation>
    <scope>NUCLEOTIDE SEQUENCE [LARGE SCALE GENOMIC DNA]</scope>
    <source>
        <strain evidence="4">DSM 44671</strain>
    </source>
</reference>
<dbReference type="Gene3D" id="3.40.50.2000">
    <property type="entry name" value="Glycogen Phosphorylase B"/>
    <property type="match status" value="2"/>
</dbReference>
<evidence type="ECO:0000256" key="2">
    <source>
        <dbReference type="ARBA" id="ARBA00022679"/>
    </source>
</evidence>
<keyword evidence="2 3" id="KW-0808">Transferase</keyword>
<name>A0A1K1SWE3_9PSEU</name>
<dbReference type="EMBL" id="FPJG01000006">
    <property type="protein sequence ID" value="SFW88556.1"/>
    <property type="molecule type" value="Genomic_DNA"/>
</dbReference>
<keyword evidence="4" id="KW-1185">Reference proteome</keyword>
<dbReference type="OrthoDB" id="764352at2"/>
<organism evidence="3 4">
    <name type="scientific">Amycolatopsis australiensis</name>
    <dbReference type="NCBI Taxonomy" id="546364"/>
    <lineage>
        <taxon>Bacteria</taxon>
        <taxon>Bacillati</taxon>
        <taxon>Actinomycetota</taxon>
        <taxon>Actinomycetes</taxon>
        <taxon>Pseudonocardiales</taxon>
        <taxon>Pseudonocardiaceae</taxon>
        <taxon>Amycolatopsis</taxon>
    </lineage>
</organism>
<dbReference type="STRING" id="546364.SAMN04489730_6995"/>